<comment type="caution">
    <text evidence="1">The sequence shown here is derived from an EMBL/GenBank/DDBJ whole genome shotgun (WGS) entry which is preliminary data.</text>
</comment>
<evidence type="ECO:0000313" key="1">
    <source>
        <dbReference type="EMBL" id="KAI0085429.1"/>
    </source>
</evidence>
<organism evidence="1 2">
    <name type="scientific">Irpex rosettiformis</name>
    <dbReference type="NCBI Taxonomy" id="378272"/>
    <lineage>
        <taxon>Eukaryota</taxon>
        <taxon>Fungi</taxon>
        <taxon>Dikarya</taxon>
        <taxon>Basidiomycota</taxon>
        <taxon>Agaricomycotina</taxon>
        <taxon>Agaricomycetes</taxon>
        <taxon>Polyporales</taxon>
        <taxon>Irpicaceae</taxon>
        <taxon>Irpex</taxon>
    </lineage>
</organism>
<protein>
    <submittedName>
        <fullName evidence="1">Uncharacterized protein</fullName>
    </submittedName>
</protein>
<reference evidence="1" key="1">
    <citation type="journal article" date="2021" name="Environ. Microbiol.">
        <title>Gene family expansions and transcriptome signatures uncover fungal adaptations to wood decay.</title>
        <authorList>
            <person name="Hage H."/>
            <person name="Miyauchi S."/>
            <person name="Viragh M."/>
            <person name="Drula E."/>
            <person name="Min B."/>
            <person name="Chaduli D."/>
            <person name="Navarro D."/>
            <person name="Favel A."/>
            <person name="Norest M."/>
            <person name="Lesage-Meessen L."/>
            <person name="Balint B."/>
            <person name="Merenyi Z."/>
            <person name="de Eugenio L."/>
            <person name="Morin E."/>
            <person name="Martinez A.T."/>
            <person name="Baldrian P."/>
            <person name="Stursova M."/>
            <person name="Martinez M.J."/>
            <person name="Novotny C."/>
            <person name="Magnuson J.K."/>
            <person name="Spatafora J.W."/>
            <person name="Maurice S."/>
            <person name="Pangilinan J."/>
            <person name="Andreopoulos W."/>
            <person name="LaButti K."/>
            <person name="Hundley H."/>
            <person name="Na H."/>
            <person name="Kuo A."/>
            <person name="Barry K."/>
            <person name="Lipzen A."/>
            <person name="Henrissat B."/>
            <person name="Riley R."/>
            <person name="Ahrendt S."/>
            <person name="Nagy L.G."/>
            <person name="Grigoriev I.V."/>
            <person name="Martin F."/>
            <person name="Rosso M.N."/>
        </authorList>
    </citation>
    <scope>NUCLEOTIDE SEQUENCE</scope>
    <source>
        <strain evidence="1">CBS 384.51</strain>
    </source>
</reference>
<sequence>MPRRNPPTPLRLHQGPLPSRTQPKHTLPSVPRPTFVPLAPAGPGPLPRTRIQEAVPVVHYDALRLSYNQLPILAKPSRLTSGSSQSHSRQSSWDSDGATSPTGSVYTNGSVSRRSSVDSLASDSNWQEEEKNHMPVRQRGPWDHSASIQVHVDVESVLPLPRPVAVNTSVQ</sequence>
<evidence type="ECO:0000313" key="2">
    <source>
        <dbReference type="Proteomes" id="UP001055072"/>
    </source>
</evidence>
<accession>A0ACB8TU04</accession>
<proteinExistence type="predicted"/>
<dbReference type="Proteomes" id="UP001055072">
    <property type="component" value="Unassembled WGS sequence"/>
</dbReference>
<dbReference type="EMBL" id="MU274931">
    <property type="protein sequence ID" value="KAI0085429.1"/>
    <property type="molecule type" value="Genomic_DNA"/>
</dbReference>
<keyword evidence="2" id="KW-1185">Reference proteome</keyword>
<name>A0ACB8TU04_9APHY</name>
<gene>
    <name evidence="1" type="ORF">BDY19DRAFT_446811</name>
</gene>